<dbReference type="InterPro" id="IPR011990">
    <property type="entry name" value="TPR-like_helical_dom_sf"/>
</dbReference>
<dbReference type="Pfam" id="PF23276">
    <property type="entry name" value="TPR_24"/>
    <property type="match status" value="1"/>
</dbReference>
<dbReference type="Gene3D" id="1.25.40.10">
    <property type="entry name" value="Tetratricopeptide repeat domain"/>
    <property type="match status" value="1"/>
</dbReference>
<evidence type="ECO:0000256" key="1">
    <source>
        <dbReference type="ARBA" id="ARBA00022737"/>
    </source>
</evidence>
<organism evidence="3 4">
    <name type="scientific">Neonectria magnoliae</name>
    <dbReference type="NCBI Taxonomy" id="2732573"/>
    <lineage>
        <taxon>Eukaryota</taxon>
        <taxon>Fungi</taxon>
        <taxon>Dikarya</taxon>
        <taxon>Ascomycota</taxon>
        <taxon>Pezizomycotina</taxon>
        <taxon>Sordariomycetes</taxon>
        <taxon>Hypocreomycetidae</taxon>
        <taxon>Hypocreales</taxon>
        <taxon>Nectriaceae</taxon>
        <taxon>Neonectria</taxon>
    </lineage>
</organism>
<name>A0ABR1IG62_9HYPO</name>
<gene>
    <name evidence="3" type="ORF">QQZ08_000821</name>
</gene>
<feature type="domain" description="Pentatricopeptide repeat-containing protein-mitochondrial" evidence="2">
    <location>
        <begin position="335"/>
        <end position="463"/>
    </location>
</feature>
<proteinExistence type="predicted"/>
<dbReference type="EMBL" id="JAZAVK010000004">
    <property type="protein sequence ID" value="KAK7432613.1"/>
    <property type="molecule type" value="Genomic_DNA"/>
</dbReference>
<dbReference type="InterPro" id="IPR057027">
    <property type="entry name" value="TPR_mt"/>
</dbReference>
<reference evidence="3 4" key="1">
    <citation type="journal article" date="2025" name="Microbiol. Resour. Announc.">
        <title>Draft genome sequences for Neonectria magnoliae and Neonectria punicea, canker pathogens of Liriodendron tulipifera and Acer saccharum in West Virginia.</title>
        <authorList>
            <person name="Petronek H.M."/>
            <person name="Kasson M.T."/>
            <person name="Metheny A.M."/>
            <person name="Stauder C.M."/>
            <person name="Lovett B."/>
            <person name="Lynch S.C."/>
            <person name="Garnas J.R."/>
            <person name="Kasson L.R."/>
            <person name="Stajich J.E."/>
        </authorList>
    </citation>
    <scope>NUCLEOTIDE SEQUENCE [LARGE SCALE GENOMIC DNA]</scope>
    <source>
        <strain evidence="3 4">NRRL 64651</strain>
    </source>
</reference>
<dbReference type="Proteomes" id="UP001498421">
    <property type="component" value="Unassembled WGS sequence"/>
</dbReference>
<protein>
    <recommendedName>
        <fullName evidence="2">Pentatricopeptide repeat-containing protein-mitochondrial domain-containing protein</fullName>
    </recommendedName>
</protein>
<sequence length="720" mass="80359">MRRASLLYDGLWRCLCPAFDEYAMPRALNASFLARPTQSSLRRNRSVLTVSLIQRRRHGTDAEFAADGPPSFQSIDSFFATVKKKKSIIPADDDPYHLLEQKLPSLEAGEVPSEAVVKAIGVIRDGHHVMLPDTYSRIVLLVKYLLVTQAYPLDAWVYECLMDAMKDPQGSASGVQHLLRDMKAQGIVPTAAICYSALEALTVHPDYIMRQEVIDIMRNYWYEITKSARQSIAIGLLRDGQHELALAQLTDLFEEKERIDLWVYDIFIVEFGRMSFLDEMLQLLKQRKFAKGTDDPFRSLLLHSLDLFSQAYHQAGTKFVWDFVVSQKILNPSNAIVENVLGTAARHGDTRLATEALNILSSRGRVPDYQHEALVDAFAAADDMAGALGALTIMERNGATIQRSATRTIYKALKRNPFLITEATNAIQQIGKEEMIPLEAIAVIIEATAQVRGSEAAMPLYDETFSFSGKRPGPDTLKELILNSTETETTWALSKDYLLLVPRGTHVEEEAMKLYDQMIPACAQAGDFDRAFEYAQRALEDERALQTKKAREARRIMEETVLEGERALQAEKALEAEKATNDEGEGGLDLNVVSAILTGRVASSGMITQEAVAKAERAARVEAARAEKAARLARAAKAKAEKVVNAWPEDEGDKTWLLRPWVEPLVDYAVAAKDGRVWPIVDEMTKGGYGEVGSLQTILQRHRMVRRSEELKAKKQDASL</sequence>
<accession>A0ABR1IG62</accession>
<keyword evidence="1" id="KW-0677">Repeat</keyword>
<evidence type="ECO:0000259" key="2">
    <source>
        <dbReference type="Pfam" id="PF23276"/>
    </source>
</evidence>
<evidence type="ECO:0000313" key="4">
    <source>
        <dbReference type="Proteomes" id="UP001498421"/>
    </source>
</evidence>
<comment type="caution">
    <text evidence="3">The sequence shown here is derived from an EMBL/GenBank/DDBJ whole genome shotgun (WGS) entry which is preliminary data.</text>
</comment>
<evidence type="ECO:0000313" key="3">
    <source>
        <dbReference type="EMBL" id="KAK7432613.1"/>
    </source>
</evidence>
<keyword evidence="4" id="KW-1185">Reference proteome</keyword>